<comment type="subunit">
    <text evidence="4">Homodimer.</text>
</comment>
<sequence length="305" mass="34140">MKRIAVVGAGTIGLSWATLFATKGFRVFIYDPRNDLKEVFEEYVQSIKPTLELLELPTEEWVQHITLSTSLEEAVKDAQIIQENGPENLAWKQQLYAEMEQFVAPDTLFLSSSSTLGASDIAEKMQMPGRMLIGHPFNPPLVMPLVEVVPGKSTSQDSVESAMTFYASLGKKPRLIQKEVFGFVANRLQFAMLQEAMHLVDSGVVSMNDLDEIVKDSIGLRWAVTGPMLGMHLGGGQSGMEAFLRHLGTTMERTWREQGDVVLDDETIKRLAEKSLGAYGHRTIAEHGRARDELQIEFLTKRREK</sequence>
<evidence type="ECO:0000259" key="13">
    <source>
        <dbReference type="Pfam" id="PF02737"/>
    </source>
</evidence>
<keyword evidence="8" id="KW-0520">NAD</keyword>
<keyword evidence="15" id="KW-1185">Reference proteome</keyword>
<evidence type="ECO:0000256" key="5">
    <source>
        <dbReference type="ARBA" id="ARBA00022490"/>
    </source>
</evidence>
<evidence type="ECO:0000256" key="7">
    <source>
        <dbReference type="ARBA" id="ARBA00023002"/>
    </source>
</evidence>
<evidence type="ECO:0000313" key="15">
    <source>
        <dbReference type="Proteomes" id="UP000265725"/>
    </source>
</evidence>
<dbReference type="Pfam" id="PF02737">
    <property type="entry name" value="3HCDH_N"/>
    <property type="match status" value="1"/>
</dbReference>
<dbReference type="PIRSF" id="PIRSF000105">
    <property type="entry name" value="HCDH"/>
    <property type="match status" value="1"/>
</dbReference>
<dbReference type="KEGG" id="paek:D3873_11650"/>
<feature type="site" description="Important for catalytic activity" evidence="11">
    <location>
        <position position="135"/>
    </location>
</feature>
<name>A0A385YY37_9BACL</name>
<evidence type="ECO:0000256" key="9">
    <source>
        <dbReference type="ARBA" id="ARBA00038962"/>
    </source>
</evidence>
<keyword evidence="6" id="KW-0597">Phosphoprotein</keyword>
<accession>A0A385YY37</accession>
<dbReference type="GO" id="GO:0019605">
    <property type="term" value="P:butyrate metabolic process"/>
    <property type="evidence" value="ECO:0007669"/>
    <property type="project" value="UniProtKB-UniPathway"/>
</dbReference>
<evidence type="ECO:0000313" key="14">
    <source>
        <dbReference type="EMBL" id="AYC30453.1"/>
    </source>
</evidence>
<dbReference type="InterPro" id="IPR006176">
    <property type="entry name" value="3-OHacyl-CoA_DH_NAD-bd"/>
</dbReference>
<evidence type="ECO:0000256" key="10">
    <source>
        <dbReference type="ARBA" id="ARBA00042709"/>
    </source>
</evidence>
<dbReference type="AlphaFoldDB" id="A0A385YY37"/>
<dbReference type="InterPro" id="IPR008927">
    <property type="entry name" value="6-PGluconate_DH-like_C_sf"/>
</dbReference>
<organism evidence="14 15">
    <name type="scientific">Paenisporosarcina cavernae</name>
    <dbReference type="NCBI Taxonomy" id="2320858"/>
    <lineage>
        <taxon>Bacteria</taxon>
        <taxon>Bacillati</taxon>
        <taxon>Bacillota</taxon>
        <taxon>Bacilli</taxon>
        <taxon>Bacillales</taxon>
        <taxon>Caryophanaceae</taxon>
        <taxon>Paenisporosarcina</taxon>
    </lineage>
</organism>
<feature type="domain" description="3-hydroxyacyl-CoA dehydrogenase C-terminal" evidence="12">
    <location>
        <begin position="182"/>
        <end position="252"/>
    </location>
</feature>
<dbReference type="EC" id="1.1.1.45" evidence="9"/>
<dbReference type="InterPro" id="IPR006108">
    <property type="entry name" value="3HC_DH_C"/>
</dbReference>
<dbReference type="GO" id="GO:0070403">
    <property type="term" value="F:NAD+ binding"/>
    <property type="evidence" value="ECO:0007669"/>
    <property type="project" value="InterPro"/>
</dbReference>
<evidence type="ECO:0000256" key="3">
    <source>
        <dbReference type="ARBA" id="ARBA00009463"/>
    </source>
</evidence>
<dbReference type="SUPFAM" id="SSF51735">
    <property type="entry name" value="NAD(P)-binding Rossmann-fold domains"/>
    <property type="match status" value="1"/>
</dbReference>
<evidence type="ECO:0000256" key="11">
    <source>
        <dbReference type="PIRSR" id="PIRSR000105-1"/>
    </source>
</evidence>
<keyword evidence="5" id="KW-0963">Cytoplasm</keyword>
<comment type="subcellular location">
    <subcellularLocation>
        <location evidence="1">Cytoplasm</location>
    </subcellularLocation>
</comment>
<feature type="domain" description="3-hydroxyacyl-CoA dehydrogenase NAD binding" evidence="13">
    <location>
        <begin position="4"/>
        <end position="176"/>
    </location>
</feature>
<dbReference type="PANTHER" id="PTHR48075">
    <property type="entry name" value="3-HYDROXYACYL-COA DEHYDROGENASE FAMILY PROTEIN"/>
    <property type="match status" value="1"/>
</dbReference>
<evidence type="ECO:0000256" key="8">
    <source>
        <dbReference type="ARBA" id="ARBA00023027"/>
    </source>
</evidence>
<evidence type="ECO:0000256" key="2">
    <source>
        <dbReference type="ARBA" id="ARBA00005086"/>
    </source>
</evidence>
<dbReference type="InterPro" id="IPR013328">
    <property type="entry name" value="6PGD_dom2"/>
</dbReference>
<dbReference type="UniPathway" id="UPA00863"/>
<evidence type="ECO:0000256" key="1">
    <source>
        <dbReference type="ARBA" id="ARBA00004496"/>
    </source>
</evidence>
<comment type="pathway">
    <text evidence="2">Lipid metabolism; butanoate metabolism.</text>
</comment>
<gene>
    <name evidence="14" type="ORF">D3873_11650</name>
</gene>
<proteinExistence type="inferred from homology"/>
<dbReference type="InterPro" id="IPR036291">
    <property type="entry name" value="NAD(P)-bd_dom_sf"/>
</dbReference>
<dbReference type="RefSeq" id="WP_119884170.1">
    <property type="nucleotide sequence ID" value="NZ_CP032418.1"/>
</dbReference>
<dbReference type="PROSITE" id="PS00067">
    <property type="entry name" value="3HCDH"/>
    <property type="match status" value="1"/>
</dbReference>
<dbReference type="Gene3D" id="1.10.1040.10">
    <property type="entry name" value="N-(1-d-carboxylethyl)-l-norvaline Dehydrogenase, domain 2"/>
    <property type="match status" value="1"/>
</dbReference>
<dbReference type="InterPro" id="IPR006180">
    <property type="entry name" value="3-OHacyl-CoA_DH_CS"/>
</dbReference>
<dbReference type="GO" id="GO:0050104">
    <property type="term" value="F:L-gulonate 3-dehydrogenase activity"/>
    <property type="evidence" value="ECO:0007669"/>
    <property type="project" value="UniProtKB-EC"/>
</dbReference>
<dbReference type="InterPro" id="IPR022694">
    <property type="entry name" value="3-OHacyl-CoA_DH"/>
</dbReference>
<dbReference type="OrthoDB" id="9815331at2"/>
<evidence type="ECO:0000256" key="4">
    <source>
        <dbReference type="ARBA" id="ARBA00011738"/>
    </source>
</evidence>
<comment type="similarity">
    <text evidence="3">Belongs to the 3-hydroxyacyl-CoA dehydrogenase family.</text>
</comment>
<dbReference type="GO" id="GO:0005737">
    <property type="term" value="C:cytoplasm"/>
    <property type="evidence" value="ECO:0007669"/>
    <property type="project" value="UniProtKB-SubCell"/>
</dbReference>
<evidence type="ECO:0000256" key="6">
    <source>
        <dbReference type="ARBA" id="ARBA00022553"/>
    </source>
</evidence>
<evidence type="ECO:0000259" key="12">
    <source>
        <dbReference type="Pfam" id="PF00725"/>
    </source>
</evidence>
<dbReference type="EMBL" id="CP032418">
    <property type="protein sequence ID" value="AYC30453.1"/>
    <property type="molecule type" value="Genomic_DNA"/>
</dbReference>
<dbReference type="Proteomes" id="UP000265725">
    <property type="component" value="Chromosome"/>
</dbReference>
<dbReference type="SUPFAM" id="SSF48179">
    <property type="entry name" value="6-phosphogluconate dehydrogenase C-terminal domain-like"/>
    <property type="match status" value="1"/>
</dbReference>
<dbReference type="PANTHER" id="PTHR48075:SF1">
    <property type="entry name" value="LAMBDA-CRYSTALLIN HOMOLOG"/>
    <property type="match status" value="1"/>
</dbReference>
<dbReference type="Gene3D" id="3.40.50.720">
    <property type="entry name" value="NAD(P)-binding Rossmann-like Domain"/>
    <property type="match status" value="1"/>
</dbReference>
<dbReference type="Pfam" id="PF00725">
    <property type="entry name" value="3HCDH"/>
    <property type="match status" value="1"/>
</dbReference>
<protein>
    <recommendedName>
        <fullName evidence="10">L-gulonate 3-dehydrogenase</fullName>
        <ecNumber evidence="9">1.1.1.45</ecNumber>
    </recommendedName>
    <alternativeName>
        <fullName evidence="10">L-gulonate 3-dehydrogenase</fullName>
    </alternativeName>
</protein>
<keyword evidence="7" id="KW-0560">Oxidoreductase</keyword>
<reference evidence="15" key="1">
    <citation type="submission" date="2018-09" db="EMBL/GenBank/DDBJ databases">
        <authorList>
            <person name="Zhu H."/>
        </authorList>
    </citation>
    <scope>NUCLEOTIDE SEQUENCE [LARGE SCALE GENOMIC DNA]</scope>
    <source>
        <strain evidence="15">K2R23-3</strain>
    </source>
</reference>